<dbReference type="InterPro" id="IPR050164">
    <property type="entry name" value="Peptidase_C19"/>
</dbReference>
<evidence type="ECO:0000256" key="2">
    <source>
        <dbReference type="ARBA" id="ARBA00004604"/>
    </source>
</evidence>
<dbReference type="OrthoDB" id="420187at2759"/>
<accession>A0A9C6WUF1</accession>
<dbReference type="InterPro" id="IPR001394">
    <property type="entry name" value="Peptidase_C19_UCH"/>
</dbReference>
<evidence type="ECO:0000256" key="5">
    <source>
        <dbReference type="ARBA" id="ARBA00022670"/>
    </source>
</evidence>
<evidence type="ECO:0000256" key="12">
    <source>
        <dbReference type="ARBA" id="ARBA00042420"/>
    </source>
</evidence>
<dbReference type="GO" id="GO:0005829">
    <property type="term" value="C:cytosol"/>
    <property type="evidence" value="ECO:0007669"/>
    <property type="project" value="TreeGrafter"/>
</dbReference>
<evidence type="ECO:0000256" key="11">
    <source>
        <dbReference type="ARBA" id="ARBA00042154"/>
    </source>
</evidence>
<dbReference type="GO" id="GO:0006508">
    <property type="term" value="P:proteolysis"/>
    <property type="evidence" value="ECO:0007669"/>
    <property type="project" value="UniProtKB-KW"/>
</dbReference>
<dbReference type="PANTHER" id="PTHR24006">
    <property type="entry name" value="UBIQUITIN CARBOXYL-TERMINAL HYDROLASE"/>
    <property type="match status" value="1"/>
</dbReference>
<evidence type="ECO:0000313" key="16">
    <source>
        <dbReference type="RefSeq" id="XP_052121426.1"/>
    </source>
</evidence>
<proteinExistence type="inferred from homology"/>
<evidence type="ECO:0000256" key="9">
    <source>
        <dbReference type="ARBA" id="ARBA00039432"/>
    </source>
</evidence>
<reference evidence="16" key="1">
    <citation type="submission" date="2025-08" db="UniProtKB">
        <authorList>
            <consortium name="RefSeq"/>
        </authorList>
    </citation>
    <scope>IDENTIFICATION</scope>
    <source>
        <tissue evidence="16">Whole organism</tissue>
    </source>
</reference>
<feature type="domain" description="Peptidase C19 ubiquitin carboxyl-terminal hydrolase" evidence="14">
    <location>
        <begin position="5"/>
        <end position="158"/>
    </location>
</feature>
<dbReference type="Pfam" id="PF00443">
    <property type="entry name" value="UCH"/>
    <property type="match status" value="1"/>
</dbReference>
<keyword evidence="7" id="KW-0378">Hydrolase</keyword>
<dbReference type="EC" id="3.4.19.12" evidence="4"/>
<dbReference type="KEGG" id="foc:127749034"/>
<name>A0A9C6WUF1_FRAOC</name>
<keyword evidence="8" id="KW-0788">Thiol protease</keyword>
<dbReference type="GO" id="GO:0016579">
    <property type="term" value="P:protein deubiquitination"/>
    <property type="evidence" value="ECO:0007669"/>
    <property type="project" value="InterPro"/>
</dbReference>
<comment type="similarity">
    <text evidence="3">Belongs to the peptidase C19 family.</text>
</comment>
<evidence type="ECO:0000256" key="4">
    <source>
        <dbReference type="ARBA" id="ARBA00012759"/>
    </source>
</evidence>
<dbReference type="Proteomes" id="UP000504606">
    <property type="component" value="Unplaced"/>
</dbReference>
<gene>
    <name evidence="16" type="primary">LOC127749034</name>
</gene>
<organism evidence="15 16">
    <name type="scientific">Frankliniella occidentalis</name>
    <name type="common">Western flower thrips</name>
    <name type="synonym">Euthrips occidentalis</name>
    <dbReference type="NCBI Taxonomy" id="133901"/>
    <lineage>
        <taxon>Eukaryota</taxon>
        <taxon>Metazoa</taxon>
        <taxon>Ecdysozoa</taxon>
        <taxon>Arthropoda</taxon>
        <taxon>Hexapoda</taxon>
        <taxon>Insecta</taxon>
        <taxon>Pterygota</taxon>
        <taxon>Neoptera</taxon>
        <taxon>Paraneoptera</taxon>
        <taxon>Thysanoptera</taxon>
        <taxon>Terebrantia</taxon>
        <taxon>Thripoidea</taxon>
        <taxon>Thripidae</taxon>
        <taxon>Frankliniella</taxon>
    </lineage>
</organism>
<dbReference type="Gene3D" id="3.90.70.10">
    <property type="entry name" value="Cysteine proteinases"/>
    <property type="match status" value="1"/>
</dbReference>
<comment type="catalytic activity">
    <reaction evidence="1">
        <text>Thiol-dependent hydrolysis of ester, thioester, amide, peptide and isopeptide bonds formed by the C-terminal Gly of ubiquitin (a 76-residue protein attached to proteins as an intracellular targeting signal).</text>
        <dbReference type="EC" id="3.4.19.12"/>
    </reaction>
</comment>
<evidence type="ECO:0000256" key="6">
    <source>
        <dbReference type="ARBA" id="ARBA00022786"/>
    </source>
</evidence>
<evidence type="ECO:0000256" key="1">
    <source>
        <dbReference type="ARBA" id="ARBA00000707"/>
    </source>
</evidence>
<evidence type="ECO:0000256" key="3">
    <source>
        <dbReference type="ARBA" id="ARBA00009085"/>
    </source>
</evidence>
<dbReference type="SUPFAM" id="SSF54001">
    <property type="entry name" value="Cysteine proteinases"/>
    <property type="match status" value="1"/>
</dbReference>
<evidence type="ECO:0000259" key="14">
    <source>
        <dbReference type="Pfam" id="PF00443"/>
    </source>
</evidence>
<comment type="subcellular location">
    <subcellularLocation>
        <location evidence="2">Nucleus</location>
        <location evidence="2">Nucleolus</location>
    </subcellularLocation>
</comment>
<keyword evidence="6" id="KW-0833">Ubl conjugation pathway</keyword>
<dbReference type="GeneID" id="127749034"/>
<dbReference type="InterPro" id="IPR038765">
    <property type="entry name" value="Papain-like_cys_pep_sf"/>
</dbReference>
<dbReference type="GO" id="GO:0005730">
    <property type="term" value="C:nucleolus"/>
    <property type="evidence" value="ECO:0007669"/>
    <property type="project" value="UniProtKB-SubCell"/>
</dbReference>
<dbReference type="RefSeq" id="XP_052121426.1">
    <property type="nucleotide sequence ID" value="XM_052265466.1"/>
</dbReference>
<sequence>MLKMRSQHVFLPLGIVNLLRKVSKDNLVFGREEDPHEFLTSIHQTLQAELLMRETKKGNKPDFCTQQTTAVGEIFGGWNLTVDQCQSCRLQSHTYNPISHLFVSCEVSIQCGIDRLLTQPEVIEDFTCSKGCEKTVCHRTTTVHSYPKVLKVVLKRFVSLKISFWLPKIYDG</sequence>
<evidence type="ECO:0000256" key="8">
    <source>
        <dbReference type="ARBA" id="ARBA00022807"/>
    </source>
</evidence>
<evidence type="ECO:0000313" key="15">
    <source>
        <dbReference type="Proteomes" id="UP000504606"/>
    </source>
</evidence>
<evidence type="ECO:0000256" key="7">
    <source>
        <dbReference type="ARBA" id="ARBA00022801"/>
    </source>
</evidence>
<keyword evidence="5" id="KW-0645">Protease</keyword>
<dbReference type="GO" id="GO:0004843">
    <property type="term" value="F:cysteine-type deubiquitinase activity"/>
    <property type="evidence" value="ECO:0007669"/>
    <property type="project" value="UniProtKB-EC"/>
</dbReference>
<dbReference type="AlphaFoldDB" id="A0A9C6WUF1"/>
<keyword evidence="15" id="KW-1185">Reference proteome</keyword>
<dbReference type="PANTHER" id="PTHR24006:SF758">
    <property type="entry name" value="UBIQUITIN CARBOXYL-TERMINAL HYDROLASE 36"/>
    <property type="match status" value="1"/>
</dbReference>
<evidence type="ECO:0000256" key="13">
    <source>
        <dbReference type="ARBA" id="ARBA00043009"/>
    </source>
</evidence>
<protein>
    <recommendedName>
        <fullName evidence="9">Ubiquitin carboxyl-terminal hydrolase 36</fullName>
        <ecNumber evidence="4">3.4.19.12</ecNumber>
    </recommendedName>
    <alternativeName>
        <fullName evidence="12">Deubiquitinating enzyme 36</fullName>
    </alternativeName>
    <alternativeName>
        <fullName evidence="11">Protein scrawny</fullName>
    </alternativeName>
    <alternativeName>
        <fullName evidence="10">Ubiquitin thioesterase 36</fullName>
    </alternativeName>
    <alternativeName>
        <fullName evidence="13">Ubiquitin-specific-processing protease 36</fullName>
    </alternativeName>
</protein>
<evidence type="ECO:0000256" key="10">
    <source>
        <dbReference type="ARBA" id="ARBA00041300"/>
    </source>
</evidence>